<name>A0ABR0EK24_ZASCE</name>
<dbReference type="EMBL" id="JAXOVC010000005">
    <property type="protein sequence ID" value="KAK4501901.1"/>
    <property type="molecule type" value="Genomic_DNA"/>
</dbReference>
<dbReference type="Gene3D" id="3.40.50.1820">
    <property type="entry name" value="alpha/beta hydrolase"/>
    <property type="match status" value="1"/>
</dbReference>
<organism evidence="4 5">
    <name type="scientific">Zasmidium cellare</name>
    <name type="common">Wine cellar mold</name>
    <name type="synonym">Racodium cellare</name>
    <dbReference type="NCBI Taxonomy" id="395010"/>
    <lineage>
        <taxon>Eukaryota</taxon>
        <taxon>Fungi</taxon>
        <taxon>Dikarya</taxon>
        <taxon>Ascomycota</taxon>
        <taxon>Pezizomycotina</taxon>
        <taxon>Dothideomycetes</taxon>
        <taxon>Dothideomycetidae</taxon>
        <taxon>Mycosphaerellales</taxon>
        <taxon>Mycosphaerellaceae</taxon>
        <taxon>Zasmidium</taxon>
    </lineage>
</organism>
<comment type="caution">
    <text evidence="4">The sequence shown here is derived from an EMBL/GenBank/DDBJ whole genome shotgun (WGS) entry which is preliminary data.</text>
</comment>
<dbReference type="SUPFAM" id="SSF53474">
    <property type="entry name" value="alpha/beta-Hydrolases"/>
    <property type="match status" value="1"/>
</dbReference>
<keyword evidence="5" id="KW-1185">Reference proteome</keyword>
<proteinExistence type="predicted"/>
<sequence>MVRLPLYWLSAVTALALAAPHVARQADTYPCTDGVFILAARGADSNMVSPIGVDPNYQDLEGLENIANAVIQHVGKGSYYRALPYAASIQPGVDFVNIGGGVDKAQSIIKDYVSRCKNPRIVLLGYSTGAQVMTSTLIGGQLRGNLDAYKQYITAGALFGDPSFTLGYEPLDAGNSTTTGASARSASDATYFNNNYGSKVRNYCQDKDAACANGGLGDEAVAIHLAAVKVYGQDAINFLNSVIH</sequence>
<feature type="chain" id="PRO_5046812322" evidence="3">
    <location>
        <begin position="19"/>
        <end position="244"/>
    </location>
</feature>
<reference evidence="4 5" key="1">
    <citation type="journal article" date="2023" name="G3 (Bethesda)">
        <title>A chromosome-level genome assembly of Zasmidium syzygii isolated from banana leaves.</title>
        <authorList>
            <person name="van Westerhoven A.C."/>
            <person name="Mehrabi R."/>
            <person name="Talebi R."/>
            <person name="Steentjes M.B.F."/>
            <person name="Corcolon B."/>
            <person name="Chong P.A."/>
            <person name="Kema G.H.J."/>
            <person name="Seidl M.F."/>
        </authorList>
    </citation>
    <scope>NUCLEOTIDE SEQUENCE [LARGE SCALE GENOMIC DNA]</scope>
    <source>
        <strain evidence="4 5">P124</strain>
    </source>
</reference>
<keyword evidence="3" id="KW-0732">Signal</keyword>
<dbReference type="Proteomes" id="UP001305779">
    <property type="component" value="Unassembled WGS sequence"/>
</dbReference>
<evidence type="ECO:0000313" key="4">
    <source>
        <dbReference type="EMBL" id="KAK4501901.1"/>
    </source>
</evidence>
<evidence type="ECO:0000256" key="1">
    <source>
        <dbReference type="ARBA" id="ARBA00022801"/>
    </source>
</evidence>
<accession>A0ABR0EK24</accession>
<dbReference type="InterPro" id="IPR000675">
    <property type="entry name" value="Cutinase/axe"/>
</dbReference>
<evidence type="ECO:0000313" key="5">
    <source>
        <dbReference type="Proteomes" id="UP001305779"/>
    </source>
</evidence>
<keyword evidence="1" id="KW-0378">Hydrolase</keyword>
<dbReference type="PANTHER" id="PTHR33630">
    <property type="entry name" value="CUTINASE RV1984C-RELATED-RELATED"/>
    <property type="match status" value="1"/>
</dbReference>
<gene>
    <name evidence="4" type="ORF">PRZ48_007710</name>
</gene>
<feature type="signal peptide" evidence="3">
    <location>
        <begin position="1"/>
        <end position="18"/>
    </location>
</feature>
<evidence type="ECO:0000256" key="3">
    <source>
        <dbReference type="SAM" id="SignalP"/>
    </source>
</evidence>
<evidence type="ECO:0000256" key="2">
    <source>
        <dbReference type="ARBA" id="ARBA00023157"/>
    </source>
</evidence>
<dbReference type="Pfam" id="PF01083">
    <property type="entry name" value="Cutinase"/>
    <property type="match status" value="1"/>
</dbReference>
<protein>
    <submittedName>
        <fullName evidence="4">Uncharacterized protein</fullName>
    </submittedName>
</protein>
<dbReference type="PANTHER" id="PTHR33630:SF9">
    <property type="entry name" value="CUTINASE 4"/>
    <property type="match status" value="1"/>
</dbReference>
<dbReference type="InterPro" id="IPR029058">
    <property type="entry name" value="AB_hydrolase_fold"/>
</dbReference>
<keyword evidence="2" id="KW-1015">Disulfide bond</keyword>
<dbReference type="SMART" id="SM01110">
    <property type="entry name" value="Cutinase"/>
    <property type="match status" value="1"/>
</dbReference>